<keyword evidence="1" id="KW-1185">Reference proteome</keyword>
<evidence type="ECO:0000313" key="2">
    <source>
        <dbReference type="WBParaSite" id="PSU_v2.g12250.t1"/>
    </source>
</evidence>
<accession>A0A914Y3A8</accession>
<evidence type="ECO:0000313" key="1">
    <source>
        <dbReference type="Proteomes" id="UP000887577"/>
    </source>
</evidence>
<dbReference type="AlphaFoldDB" id="A0A914Y3A8"/>
<organism evidence="1 2">
    <name type="scientific">Panagrolaimus superbus</name>
    <dbReference type="NCBI Taxonomy" id="310955"/>
    <lineage>
        <taxon>Eukaryota</taxon>
        <taxon>Metazoa</taxon>
        <taxon>Ecdysozoa</taxon>
        <taxon>Nematoda</taxon>
        <taxon>Chromadorea</taxon>
        <taxon>Rhabditida</taxon>
        <taxon>Tylenchina</taxon>
        <taxon>Panagrolaimomorpha</taxon>
        <taxon>Panagrolaimoidea</taxon>
        <taxon>Panagrolaimidae</taxon>
        <taxon>Panagrolaimus</taxon>
    </lineage>
</organism>
<reference evidence="2" key="1">
    <citation type="submission" date="2022-11" db="UniProtKB">
        <authorList>
            <consortium name="WormBaseParasite"/>
        </authorList>
    </citation>
    <scope>IDENTIFICATION</scope>
</reference>
<dbReference type="WBParaSite" id="PSU_v2.g12250.t1">
    <property type="protein sequence ID" value="PSU_v2.g12250.t1"/>
    <property type="gene ID" value="PSU_v2.g12250"/>
</dbReference>
<protein>
    <submittedName>
        <fullName evidence="2">Uncharacterized protein</fullName>
    </submittedName>
</protein>
<dbReference type="Proteomes" id="UP000887577">
    <property type="component" value="Unplaced"/>
</dbReference>
<name>A0A914Y3A8_9BILA</name>
<sequence>MPPTLNQDILKNICKKLLKDEEYDAECLNKFALAGKESLEAFETVIASAKAVYINGENFVLKMIDNDKTYFNNKLSKIATERLLKLIGSCTKRVSFTGVTEATAPIIDAICSARQLIKLAYFDDVLVASNEIPFGRILQECHASLRKIVTPAEFYFSNNPQIFHLQTLYFKSDSDNIWPYLNHPSCVAEELIIEIKDQEGASSFRWNELHSALATFNNPALTNLKHLKFKIHFEEYTDSALLLLFQLVQNRFPSLQTFTLINQLSLNEYCHTFQDFIDQSKYYLPIYNDLIEESFNFSIEIEWNVLYNVVEKLFKPHYTDICRRIYNDFDCEIVGKNTLILSKNDELSPSKSVSFEVKVVNGDE</sequence>
<proteinExistence type="predicted"/>